<gene>
    <name evidence="1" type="ORF">RHMOL_Rhmol01G0036500</name>
</gene>
<keyword evidence="2" id="KW-1185">Reference proteome</keyword>
<proteinExistence type="predicted"/>
<comment type="caution">
    <text evidence="1">The sequence shown here is derived from an EMBL/GenBank/DDBJ whole genome shotgun (WGS) entry which is preliminary data.</text>
</comment>
<reference evidence="1" key="1">
    <citation type="submission" date="2022-02" db="EMBL/GenBank/DDBJ databases">
        <title>Plant Genome Project.</title>
        <authorList>
            <person name="Zhang R.-G."/>
        </authorList>
    </citation>
    <scope>NUCLEOTIDE SEQUENCE</scope>
    <source>
        <strain evidence="1">AT1</strain>
    </source>
</reference>
<dbReference type="Proteomes" id="UP001062846">
    <property type="component" value="Chromosome 1"/>
</dbReference>
<sequence>MKEKKEGGELGQLKDVNARNGSGWTALDIHSRVVESESEKNEDAKSEDKKSEYEKSEDKKSKSYRDIGDVLRASGVNKSDKLFFPFDPYWEKKKNETLMIVSSLMATILFQVGIIPPGSVWAESSPEHEAGKAIIAYTNPIAGRVFITVLEVPLNKYVELTKAEEPFLKQKSTVKWLALGDQNSKYFHQKMCSHRARNTILSLTDSSGCLIDDPKAVKQEILGYYAGLLGTAFDGKMDAMPTLNLAIQSKVPVHFRDQLIAPVTEHEIPLSKLFESTPLAFLWSGFELKHIFKGKSEVGSALLS</sequence>
<organism evidence="1 2">
    <name type="scientific">Rhododendron molle</name>
    <name type="common">Chinese azalea</name>
    <name type="synonym">Azalea mollis</name>
    <dbReference type="NCBI Taxonomy" id="49168"/>
    <lineage>
        <taxon>Eukaryota</taxon>
        <taxon>Viridiplantae</taxon>
        <taxon>Streptophyta</taxon>
        <taxon>Embryophyta</taxon>
        <taxon>Tracheophyta</taxon>
        <taxon>Spermatophyta</taxon>
        <taxon>Magnoliopsida</taxon>
        <taxon>eudicotyledons</taxon>
        <taxon>Gunneridae</taxon>
        <taxon>Pentapetalae</taxon>
        <taxon>asterids</taxon>
        <taxon>Ericales</taxon>
        <taxon>Ericaceae</taxon>
        <taxon>Ericoideae</taxon>
        <taxon>Rhodoreae</taxon>
        <taxon>Rhododendron</taxon>
    </lineage>
</organism>
<protein>
    <submittedName>
        <fullName evidence="1">Uncharacterized protein</fullName>
    </submittedName>
</protein>
<dbReference type="EMBL" id="CM046388">
    <property type="protein sequence ID" value="KAI8570472.1"/>
    <property type="molecule type" value="Genomic_DNA"/>
</dbReference>
<name>A0ACC0PXJ7_RHOML</name>
<evidence type="ECO:0000313" key="2">
    <source>
        <dbReference type="Proteomes" id="UP001062846"/>
    </source>
</evidence>
<evidence type="ECO:0000313" key="1">
    <source>
        <dbReference type="EMBL" id="KAI8570472.1"/>
    </source>
</evidence>
<accession>A0ACC0PXJ7</accession>